<evidence type="ECO:0000313" key="2">
    <source>
        <dbReference type="Proteomes" id="UP000034588"/>
    </source>
</evidence>
<name>A0A0G1W3E1_9BACT</name>
<comment type="caution">
    <text evidence="1">The sequence shown here is derived from an EMBL/GenBank/DDBJ whole genome shotgun (WGS) entry which is preliminary data.</text>
</comment>
<protein>
    <submittedName>
        <fullName evidence="1">Uncharacterized protein</fullName>
    </submittedName>
</protein>
<dbReference type="EMBL" id="LCQD01000003">
    <property type="protein sequence ID" value="KKW13213.1"/>
    <property type="molecule type" value="Genomic_DNA"/>
</dbReference>
<gene>
    <name evidence="1" type="ORF">UY48_C0003G0035</name>
</gene>
<proteinExistence type="predicted"/>
<sequence length="195" mass="22036">MINLLAPAMGFWAFLLQGCVTHRLNVDPVGVRGRLLSPAGWVASNDPAEVVGWGPLGLVGYPPLTIKNTVGESLLYFCTDTSGIFRAFVYFPEQDAILTFDTRVAYRLSTDEEHWFKLALNEKIQLGMPESWLYLSWGRPHDINKSIGPWGVHKQLVFRVYGTTYWPAGNSSVNYNVYNDHYVYIENGVVSSWQD</sequence>
<evidence type="ECO:0000313" key="1">
    <source>
        <dbReference type="EMBL" id="KKW13213.1"/>
    </source>
</evidence>
<accession>A0A0G1W3E1</accession>
<reference evidence="1 2" key="1">
    <citation type="journal article" date="2015" name="Nature">
        <title>rRNA introns, odd ribosomes, and small enigmatic genomes across a large radiation of phyla.</title>
        <authorList>
            <person name="Brown C.T."/>
            <person name="Hug L.A."/>
            <person name="Thomas B.C."/>
            <person name="Sharon I."/>
            <person name="Castelle C.J."/>
            <person name="Singh A."/>
            <person name="Wilkins M.J."/>
            <person name="Williams K.H."/>
            <person name="Banfield J.F."/>
        </authorList>
    </citation>
    <scope>NUCLEOTIDE SEQUENCE [LARGE SCALE GENOMIC DNA]</scope>
</reference>
<dbReference type="AlphaFoldDB" id="A0A0G1W3E1"/>
<organism evidence="1 2">
    <name type="scientific">Candidatus Gottesmanbacteria bacterium GW2011_GWB1_49_7</name>
    <dbReference type="NCBI Taxonomy" id="1618448"/>
    <lineage>
        <taxon>Bacteria</taxon>
        <taxon>Candidatus Gottesmaniibacteriota</taxon>
    </lineage>
</organism>
<dbReference type="Proteomes" id="UP000034588">
    <property type="component" value="Unassembled WGS sequence"/>
</dbReference>